<evidence type="ECO:0000259" key="4">
    <source>
        <dbReference type="PROSITE" id="PS50009"/>
    </source>
</evidence>
<dbReference type="GO" id="GO:0005085">
    <property type="term" value="F:guanyl-nucleotide exchange factor activity"/>
    <property type="evidence" value="ECO:0007669"/>
    <property type="project" value="UniProtKB-KW"/>
</dbReference>
<feature type="region of interest" description="Disordered" evidence="3">
    <location>
        <begin position="680"/>
        <end position="701"/>
    </location>
</feature>
<dbReference type="Gene3D" id="1.10.840.10">
    <property type="entry name" value="Ras guanine-nucleotide exchange factors catalytic domain"/>
    <property type="match status" value="1"/>
</dbReference>
<dbReference type="SUPFAM" id="SSF48366">
    <property type="entry name" value="Ras GEF"/>
    <property type="match status" value="1"/>
</dbReference>
<protein>
    <recommendedName>
        <fullName evidence="8">Ras guanine nucleotide exchange factor domain-containing protein</fullName>
    </recommendedName>
</protein>
<evidence type="ECO:0000256" key="3">
    <source>
        <dbReference type="SAM" id="MobiDB-lite"/>
    </source>
</evidence>
<sequence>MEERRRERAIELSQTYDGAFQESPPRTPTFTPAIERSRENHPYIKSSPPVPRARHQRSRSYSTVDDHFHTGGTVPGTNLQIRIDQCDGPAPEGTRPRTAGHPKSFQSLDVQIPHYNLGSPRFSPNGTPFLYGTSSLNPPSTMGEAGSSSHASQQIDGRWLWPSIDPRQLSPAFSPSDANPIPIIRSPPIPSTDAPANVNPEIYDRLSFPPSSEDPAIVRYDSHLEISAAISARIIAQITSAAFVDYHLLSDFFLTYRLFMNARDLAAHLIARLRWAIDRGDDTGKVVRVRTFVAIRHWLLNYFADDFVPSLVFRQEFANIMNDLTYAVRTNGNASDLKIIGELKKCWRRTCALYWDYTENAEADVDEDILPGGPPGTRQETLERPQSTMFRLPQLQLKTPPPRLDITRPDKSSGSESFLRDVVHRRAVTMFERKEAGSQSRGGGSPLRSQSRSTVQSKSSASAPTSNIPEMRKTPSTQSLSTKKNFPGGPHKRSGSFSDALRDNRYPLPLPNSIAKSTQLLMAFPYAGSLVRGNLFPPTPAYVEVIAPSTPVNEFASINFGFETTTSSSIGGRSRPDKHLTVPNTNKTASGPGVKRLLGSMRKALGGKPSHPKSETPYGAPSVRVTRSSSTRSNMSAVESLAASASRLGMDMAGDGRVARIDLLGAGAVDAFQRAMMAEENPQTRQERHEDGGTMTSIDGLSRDGGVSSIGGSSIGGFDGPIDGKADMAKEGSIISFVADRGTGSNGSIASTKDFLDSPSTLNPTPVNEPASVLGGLSFLADESEPSGSSRNSVRAAAPPERRSVLLRRSKSFSFGWPSPFDRYTGNIDERTSFIHPDIRSLRSVRSFSVNRVNSMLSQFSSVMDNISEISEFGSRQTAESPLPRGLLRRRPGGNLRAAATIDELDHPRPMSTGSIATSPFSYHEDINGALSIRPRQRAFSPSDRSSKASGPRPIAPGVVSLGAMGKAGVALSPPSPVPEFPPETPDPATPVPDNRASFEAGVQMLRELDDESDDGGIEVALAKLEGTYQRKKSGDTTPAAFDLRRSLARSRDLESSLVMVEEDGGQTGYDGVGDEEEHGYNYDVGEPAEHNRRLRRRHKQVLDQAPLETPPILDGSTSDQNVRDESEDSVPILERGLSIHAFGGPSKNKLGLTGSFGTGKAGKVDLDRVDAGLKQHLRDRDHDDNASDLSSELSFEVVQQGTEGGSPATFPAITPGTIISELGIPSHPLRHPPSPPLTSDQTRSRPNKLSVGESPRHASRLSGSARDEMSPQSGGTRRTARSEDTPRRSRESEILEPTAIHLPFILAYDSELLAKQFTLIEKDALLEVDWKELVELSWSQADTDVKDWVELLSSRDIRGVEVVIARFNLMCRWARSEIVMTKSVDERARTIVKFIHIAAHARQMHNYATMYQITIALLTADIARLRKTWELVSPAELHTFKELEALVQPVRNFHNLRTEMEKVTGETGCIPFVGLFTHDLILNAQRPPFLHFTQPNMPSLVNFERHRMTAAIVKRLLRLIEASHKYTFAAVDGVCERCLWISALDDDEIRGLSKGIEP</sequence>
<feature type="domain" description="Ras-GEF" evidence="4">
    <location>
        <begin position="1310"/>
        <end position="1559"/>
    </location>
</feature>
<dbReference type="InParanoid" id="A0A5J5FAB1"/>
<feature type="compositionally biased region" description="Low complexity" evidence="3">
    <location>
        <begin position="448"/>
        <end position="463"/>
    </location>
</feature>
<feature type="region of interest" description="Disordered" evidence="3">
    <location>
        <begin position="431"/>
        <end position="500"/>
    </location>
</feature>
<evidence type="ECO:0008006" key="8">
    <source>
        <dbReference type="Google" id="ProtNLM"/>
    </source>
</evidence>
<dbReference type="PROSITE" id="PS50212">
    <property type="entry name" value="RASGEF_NTER"/>
    <property type="match status" value="1"/>
</dbReference>
<dbReference type="CDD" id="cd06224">
    <property type="entry name" value="REM"/>
    <property type="match status" value="1"/>
</dbReference>
<proteinExistence type="predicted"/>
<name>A0A5J5FAB1_9PEZI</name>
<dbReference type="SMART" id="SM00229">
    <property type="entry name" value="RasGEFN"/>
    <property type="match status" value="1"/>
</dbReference>
<accession>A0A5J5FAB1</accession>
<feature type="region of interest" description="Disordered" evidence="3">
    <location>
        <begin position="780"/>
        <end position="801"/>
    </location>
</feature>
<organism evidence="6 7">
    <name type="scientific">Sphaerosporella brunnea</name>
    <dbReference type="NCBI Taxonomy" id="1250544"/>
    <lineage>
        <taxon>Eukaryota</taxon>
        <taxon>Fungi</taxon>
        <taxon>Dikarya</taxon>
        <taxon>Ascomycota</taxon>
        <taxon>Pezizomycotina</taxon>
        <taxon>Pezizomycetes</taxon>
        <taxon>Pezizales</taxon>
        <taxon>Pyronemataceae</taxon>
        <taxon>Sphaerosporella</taxon>
    </lineage>
</organism>
<dbReference type="FunCoup" id="A0A5J5FAB1">
    <property type="interactions" value="169"/>
</dbReference>
<feature type="compositionally biased region" description="Polar residues" evidence="3">
    <location>
        <begin position="464"/>
        <end position="484"/>
    </location>
</feature>
<dbReference type="InterPro" id="IPR008937">
    <property type="entry name" value="Ras-like_GEF"/>
</dbReference>
<dbReference type="InterPro" id="IPR000651">
    <property type="entry name" value="Ras-like_Gua-exchang_fac_N"/>
</dbReference>
<dbReference type="InterPro" id="IPR001895">
    <property type="entry name" value="RASGEF_cat_dom"/>
</dbReference>
<dbReference type="GO" id="GO:0007265">
    <property type="term" value="P:Ras protein signal transduction"/>
    <property type="evidence" value="ECO:0007669"/>
    <property type="project" value="TreeGrafter"/>
</dbReference>
<evidence type="ECO:0000313" key="7">
    <source>
        <dbReference type="Proteomes" id="UP000326924"/>
    </source>
</evidence>
<feature type="domain" description="N-terminal Ras-GEF" evidence="5">
    <location>
        <begin position="222"/>
        <end position="344"/>
    </location>
</feature>
<dbReference type="Proteomes" id="UP000326924">
    <property type="component" value="Unassembled WGS sequence"/>
</dbReference>
<dbReference type="OrthoDB" id="10254377at2759"/>
<dbReference type="InterPro" id="IPR023578">
    <property type="entry name" value="Ras_GEF_dom_sf"/>
</dbReference>
<dbReference type="InterPro" id="IPR036964">
    <property type="entry name" value="RASGEF_cat_dom_sf"/>
</dbReference>
<reference evidence="6 7" key="1">
    <citation type="submission" date="2019-09" db="EMBL/GenBank/DDBJ databases">
        <title>Draft genome of the ectomycorrhizal ascomycete Sphaerosporella brunnea.</title>
        <authorList>
            <consortium name="DOE Joint Genome Institute"/>
            <person name="Benucci G.M."/>
            <person name="Marozzi G."/>
            <person name="Antonielli L."/>
            <person name="Sanchez S."/>
            <person name="Marco P."/>
            <person name="Wang X."/>
            <person name="Falini L.B."/>
            <person name="Barry K."/>
            <person name="Haridas S."/>
            <person name="Lipzen A."/>
            <person name="Labutti K."/>
            <person name="Grigoriev I.V."/>
            <person name="Murat C."/>
            <person name="Martin F."/>
            <person name="Albertini E."/>
            <person name="Donnini D."/>
            <person name="Bonito G."/>
        </authorList>
    </citation>
    <scope>NUCLEOTIDE SEQUENCE [LARGE SCALE GENOMIC DNA]</scope>
    <source>
        <strain evidence="6 7">Sb_GMNB300</strain>
    </source>
</reference>
<dbReference type="Pfam" id="PF00618">
    <property type="entry name" value="RasGEF_N"/>
    <property type="match status" value="1"/>
</dbReference>
<dbReference type="GO" id="GO:0005886">
    <property type="term" value="C:plasma membrane"/>
    <property type="evidence" value="ECO:0007669"/>
    <property type="project" value="TreeGrafter"/>
</dbReference>
<keyword evidence="7" id="KW-1185">Reference proteome</keyword>
<feature type="compositionally biased region" description="Basic and acidic residues" evidence="3">
    <location>
        <begin position="1281"/>
        <end position="1294"/>
    </location>
</feature>
<feature type="region of interest" description="Disordered" evidence="3">
    <location>
        <begin position="932"/>
        <end position="996"/>
    </location>
</feature>
<evidence type="ECO:0000256" key="1">
    <source>
        <dbReference type="ARBA" id="ARBA00022658"/>
    </source>
</evidence>
<gene>
    <name evidence="6" type="ORF">FN846DRAFT_771072</name>
</gene>
<keyword evidence="1 2" id="KW-0344">Guanine-nucleotide releasing factor</keyword>
<dbReference type="Gene3D" id="1.20.870.10">
    <property type="entry name" value="Son of sevenless (SoS) protein Chain: S domain 1"/>
    <property type="match status" value="1"/>
</dbReference>
<dbReference type="SMART" id="SM00147">
    <property type="entry name" value="RasGEF"/>
    <property type="match status" value="1"/>
</dbReference>
<dbReference type="PROSITE" id="PS50009">
    <property type="entry name" value="RASGEF_CAT"/>
    <property type="match status" value="1"/>
</dbReference>
<feature type="region of interest" description="Disordered" evidence="3">
    <location>
        <begin position="1197"/>
        <end position="1294"/>
    </location>
</feature>
<evidence type="ECO:0000256" key="2">
    <source>
        <dbReference type="PROSITE-ProRule" id="PRU00168"/>
    </source>
</evidence>
<feature type="compositionally biased region" description="Low complexity" evidence="3">
    <location>
        <begin position="622"/>
        <end position="633"/>
    </location>
</feature>
<feature type="region of interest" description="Disordered" evidence="3">
    <location>
        <begin position="366"/>
        <end position="419"/>
    </location>
</feature>
<feature type="compositionally biased region" description="Basic and acidic residues" evidence="3">
    <location>
        <begin position="405"/>
        <end position="419"/>
    </location>
</feature>
<feature type="region of interest" description="Disordered" evidence="3">
    <location>
        <begin position="171"/>
        <end position="196"/>
    </location>
</feature>
<evidence type="ECO:0000259" key="5">
    <source>
        <dbReference type="PROSITE" id="PS50212"/>
    </source>
</evidence>
<feature type="compositionally biased region" description="Pro residues" evidence="3">
    <location>
        <begin position="974"/>
        <end position="991"/>
    </location>
</feature>
<dbReference type="PANTHER" id="PTHR23113">
    <property type="entry name" value="GUANINE NUCLEOTIDE EXCHANGE FACTOR"/>
    <property type="match status" value="1"/>
</dbReference>
<feature type="region of interest" description="Disordered" evidence="3">
    <location>
        <begin position="15"/>
        <end position="79"/>
    </location>
</feature>
<evidence type="ECO:0000313" key="6">
    <source>
        <dbReference type="EMBL" id="KAA8914512.1"/>
    </source>
</evidence>
<feature type="region of interest" description="Disordered" evidence="3">
    <location>
        <begin position="566"/>
        <end position="634"/>
    </location>
</feature>
<dbReference type="PANTHER" id="PTHR23113:SF363">
    <property type="entry name" value="PROTEIN SON OF SEVENLESS"/>
    <property type="match status" value="1"/>
</dbReference>
<dbReference type="Pfam" id="PF00617">
    <property type="entry name" value="RasGEF"/>
    <property type="match status" value="1"/>
</dbReference>
<comment type="caution">
    <text evidence="6">The sequence shown here is derived from an EMBL/GenBank/DDBJ whole genome shotgun (WGS) entry which is preliminary data.</text>
</comment>
<dbReference type="EMBL" id="VXIS01000005">
    <property type="protein sequence ID" value="KAA8914512.1"/>
    <property type="molecule type" value="Genomic_DNA"/>
</dbReference>